<feature type="signal peptide" evidence="6">
    <location>
        <begin position="1"/>
        <end position="23"/>
    </location>
</feature>
<comment type="function">
    <text evidence="1 6">Hydrolyzes acetyl esters in homogalacturonan regions of pectin. In type I primary cell wall, galacturonic acid residues of pectin can be acetylated at the O-2 and O-3 positions. Decreasing the degree of acetylation of pectin gels in vitro alters their physical properties.</text>
</comment>
<evidence type="ECO:0000256" key="1">
    <source>
        <dbReference type="ARBA" id="ARBA00003534"/>
    </source>
</evidence>
<protein>
    <recommendedName>
        <fullName evidence="6">Pectin acetylesterase</fullName>
        <ecNumber evidence="6">3.1.1.-</ecNumber>
    </recommendedName>
</protein>
<evidence type="ECO:0000256" key="4">
    <source>
        <dbReference type="ARBA" id="ARBA00022512"/>
    </source>
</evidence>
<evidence type="ECO:0000256" key="5">
    <source>
        <dbReference type="ARBA" id="ARBA00023316"/>
    </source>
</evidence>
<keyword evidence="6" id="KW-0732">Signal</keyword>
<proteinExistence type="inferred from homology"/>
<dbReference type="EMBL" id="CAMAPE010000010">
    <property type="protein sequence ID" value="CAH9076101.1"/>
    <property type="molecule type" value="Genomic_DNA"/>
</dbReference>
<evidence type="ECO:0000256" key="6">
    <source>
        <dbReference type="RuleBase" id="RU363114"/>
    </source>
</evidence>
<evidence type="ECO:0000256" key="2">
    <source>
        <dbReference type="ARBA" id="ARBA00004191"/>
    </source>
</evidence>
<name>A0A9P1E396_CUSEU</name>
<keyword evidence="6" id="KW-0964">Secreted</keyword>
<keyword evidence="8" id="KW-1185">Reference proteome</keyword>
<dbReference type="InterPro" id="IPR004963">
    <property type="entry name" value="PAE/NOTUM"/>
</dbReference>
<comment type="similarity">
    <text evidence="3 6">Belongs to the pectinacetylesterase family.</text>
</comment>
<dbReference type="AlphaFoldDB" id="A0A9P1E396"/>
<accession>A0A9P1E396</accession>
<evidence type="ECO:0000313" key="7">
    <source>
        <dbReference type="EMBL" id="CAH9076101.1"/>
    </source>
</evidence>
<keyword evidence="4 6" id="KW-0134">Cell wall</keyword>
<comment type="subcellular location">
    <subcellularLocation>
        <location evidence="2 6">Secreted</location>
        <location evidence="2 6">Cell wall</location>
    </subcellularLocation>
</comment>
<comment type="caution">
    <text evidence="7">The sequence shown here is derived from an EMBL/GenBank/DDBJ whole genome shotgun (WGS) entry which is preliminary data.</text>
</comment>
<sequence>MGFALKGFGEVLLITSIMAAAAALPNDGNPNLVNATLVKADKKAVCLLGNPAAYFHAPGYGKGIQNWIVYLPGPKAGRCSVKAGRLLCFFSRINSTASNTGRRSQKSGGFCEPCVIFVDFICSSG</sequence>
<dbReference type="Pfam" id="PF03283">
    <property type="entry name" value="PAE"/>
    <property type="match status" value="1"/>
</dbReference>
<reference evidence="7" key="1">
    <citation type="submission" date="2022-07" db="EMBL/GenBank/DDBJ databases">
        <authorList>
            <person name="Macas J."/>
            <person name="Novak P."/>
            <person name="Neumann P."/>
        </authorList>
    </citation>
    <scope>NUCLEOTIDE SEQUENCE</scope>
</reference>
<keyword evidence="5 6" id="KW-0961">Cell wall biogenesis/degradation</keyword>
<evidence type="ECO:0000313" key="8">
    <source>
        <dbReference type="Proteomes" id="UP001152484"/>
    </source>
</evidence>
<organism evidence="7 8">
    <name type="scientific">Cuscuta europaea</name>
    <name type="common">European dodder</name>
    <dbReference type="NCBI Taxonomy" id="41803"/>
    <lineage>
        <taxon>Eukaryota</taxon>
        <taxon>Viridiplantae</taxon>
        <taxon>Streptophyta</taxon>
        <taxon>Embryophyta</taxon>
        <taxon>Tracheophyta</taxon>
        <taxon>Spermatophyta</taxon>
        <taxon>Magnoliopsida</taxon>
        <taxon>eudicotyledons</taxon>
        <taxon>Gunneridae</taxon>
        <taxon>Pentapetalae</taxon>
        <taxon>asterids</taxon>
        <taxon>lamiids</taxon>
        <taxon>Solanales</taxon>
        <taxon>Convolvulaceae</taxon>
        <taxon>Cuscuteae</taxon>
        <taxon>Cuscuta</taxon>
        <taxon>Cuscuta subgen. Cuscuta</taxon>
    </lineage>
</organism>
<feature type="chain" id="PRO_5040544237" description="Pectin acetylesterase" evidence="6">
    <location>
        <begin position="24"/>
        <end position="125"/>
    </location>
</feature>
<dbReference type="EC" id="3.1.1.-" evidence="6"/>
<dbReference type="Proteomes" id="UP001152484">
    <property type="component" value="Unassembled WGS sequence"/>
</dbReference>
<keyword evidence="6" id="KW-0378">Hydrolase</keyword>
<dbReference type="GO" id="GO:0071555">
    <property type="term" value="P:cell wall organization"/>
    <property type="evidence" value="ECO:0007669"/>
    <property type="project" value="UniProtKB-KW"/>
</dbReference>
<evidence type="ECO:0000256" key="3">
    <source>
        <dbReference type="ARBA" id="ARBA00005784"/>
    </source>
</evidence>
<dbReference type="GO" id="GO:0016787">
    <property type="term" value="F:hydrolase activity"/>
    <property type="evidence" value="ECO:0007669"/>
    <property type="project" value="UniProtKB-KW"/>
</dbReference>
<gene>
    <name evidence="7" type="ORF">CEURO_LOCUS5700</name>
</gene>